<accession>A0A098ELT8</accession>
<organism evidence="1 2">
    <name type="scientific">Planococcus massiliensis</name>
    <dbReference type="NCBI Taxonomy" id="1499687"/>
    <lineage>
        <taxon>Bacteria</taxon>
        <taxon>Bacillati</taxon>
        <taxon>Bacillota</taxon>
        <taxon>Bacilli</taxon>
        <taxon>Bacillales</taxon>
        <taxon>Caryophanaceae</taxon>
        <taxon>Planococcus</taxon>
    </lineage>
</organism>
<dbReference type="AlphaFoldDB" id="A0A098ELT8"/>
<protein>
    <recommendedName>
        <fullName evidence="3">Lipoprotein</fullName>
    </recommendedName>
</protein>
<name>A0A098ELT8_9BACL</name>
<keyword evidence="2" id="KW-1185">Reference proteome</keyword>
<dbReference type="OrthoDB" id="2967637at2"/>
<proteinExistence type="predicted"/>
<evidence type="ECO:0000313" key="1">
    <source>
        <dbReference type="EMBL" id="CEG23279.1"/>
    </source>
</evidence>
<evidence type="ECO:0000313" key="2">
    <source>
        <dbReference type="Proteomes" id="UP000043699"/>
    </source>
</evidence>
<evidence type="ECO:0008006" key="3">
    <source>
        <dbReference type="Google" id="ProtNLM"/>
    </source>
</evidence>
<dbReference type="EMBL" id="CCXS01000001">
    <property type="protein sequence ID" value="CEG23279.1"/>
    <property type="molecule type" value="Genomic_DNA"/>
</dbReference>
<reference evidence="1 2" key="1">
    <citation type="submission" date="2014-09" db="EMBL/GenBank/DDBJ databases">
        <authorList>
            <person name="Urmite Genomes Urmite Genomes"/>
        </authorList>
    </citation>
    <scope>NUCLEOTIDE SEQUENCE [LARGE SCALE GENOMIC DNA]</scope>
    <source>
        <strain evidence="1 2">ES2</strain>
    </source>
</reference>
<dbReference type="PROSITE" id="PS51257">
    <property type="entry name" value="PROKAR_LIPOPROTEIN"/>
    <property type="match status" value="1"/>
</dbReference>
<sequence>MKRQHAGLGIIIAALAACMPTSPIIEKEIEKIDIRCLETEALIEITDPVRLQAVKEEINSSKREGTEEFELAEGHTAILRFDDGSEWETTFYPSGHAVIEGYYVRSELEDFCGE</sequence>
<dbReference type="RefSeq" id="WP_052652052.1">
    <property type="nucleotide sequence ID" value="NZ_CCXS01000001.1"/>
</dbReference>
<gene>
    <name evidence="1" type="ORF">BN1080_02229</name>
</gene>
<dbReference type="Proteomes" id="UP000043699">
    <property type="component" value="Unassembled WGS sequence"/>
</dbReference>
<dbReference type="STRING" id="1499687.BN1080_02229"/>